<dbReference type="InterPro" id="IPR023228">
    <property type="entry name" value="SAM_OH_AdoTrfase_N_sf"/>
</dbReference>
<proteinExistence type="inferred from homology"/>
<sequence length="268" mass="28327">MPVFGSSSPPLPVILLTDFGVADPFVGQVKGVLMRLFPKVRFVDLFHDIPPFAIKSGAWMLERCLPHMPSPAIWLGIVDPGVGGGRRGLVVQSGGSYFIGPDNGLLTPILNRHDARVLSLDTLGDAETVSPTFHGRDLFAPAAAHLLQGRSVSDLGTPLIDPPMLLADPGWRKAGHGAWGTEVLFVDHYGNLVTALPGEELRKRPVKGWLDGIPCGGIVTTFASVPVGAPALVVGGFGTVEVVVNQGNAANHFKRGLGAEVMIRVEEG</sequence>
<dbReference type="InterPro" id="IPR023227">
    <property type="entry name" value="SAM_OH_AdoTrfase_C_sf"/>
</dbReference>
<feature type="domain" description="S-adenosyl-l-methionine hydroxide adenosyltransferase C-terminal" evidence="4">
    <location>
        <begin position="182"/>
        <end position="261"/>
    </location>
</feature>
<protein>
    <submittedName>
        <fullName evidence="5">Adenosyl-chloride synthase</fullName>
        <ecNumber evidence="5">2.5.1.94</ecNumber>
    </submittedName>
</protein>
<comment type="caution">
    <text evidence="5">The sequence shown here is derived from an EMBL/GenBank/DDBJ whole genome shotgun (WGS) entry which is preliminary data.</text>
</comment>
<dbReference type="PANTHER" id="PTHR35092">
    <property type="entry name" value="CHLORINASE MJ1651"/>
    <property type="match status" value="1"/>
</dbReference>
<keyword evidence="5" id="KW-0808">Transferase</keyword>
<dbReference type="PANTHER" id="PTHR35092:SF1">
    <property type="entry name" value="CHLORINASE MJ1651"/>
    <property type="match status" value="1"/>
</dbReference>
<evidence type="ECO:0000259" key="4">
    <source>
        <dbReference type="Pfam" id="PF20257"/>
    </source>
</evidence>
<dbReference type="InterPro" id="IPR046469">
    <property type="entry name" value="SAM_HAT_N"/>
</dbReference>
<keyword evidence="6" id="KW-1185">Reference proteome</keyword>
<dbReference type="Pfam" id="PF01887">
    <property type="entry name" value="SAM_HAT_N"/>
    <property type="match status" value="1"/>
</dbReference>
<dbReference type="GO" id="GO:0016740">
    <property type="term" value="F:transferase activity"/>
    <property type="evidence" value="ECO:0007669"/>
    <property type="project" value="UniProtKB-KW"/>
</dbReference>
<accession>A0ABQ0C515</accession>
<name>A0ABQ0C515_9PROT</name>
<dbReference type="InterPro" id="IPR046470">
    <property type="entry name" value="SAM_HAT_C"/>
</dbReference>
<reference evidence="5 6" key="1">
    <citation type="submission" date="2024-09" db="EMBL/GenBank/DDBJ databases">
        <title>Draft genome sequence of Candidatus Magnetaquicoccaceae bacterium FCR-1.</title>
        <authorList>
            <person name="Shimoshige H."/>
            <person name="Shimamura S."/>
            <person name="Taoka A."/>
            <person name="Kobayashi H."/>
            <person name="Maekawa T."/>
        </authorList>
    </citation>
    <scope>NUCLEOTIDE SEQUENCE [LARGE SCALE GENOMIC DNA]</scope>
    <source>
        <strain evidence="5 6">FCR-1</strain>
    </source>
</reference>
<evidence type="ECO:0000313" key="5">
    <source>
        <dbReference type="EMBL" id="GAB0055973.1"/>
    </source>
</evidence>
<evidence type="ECO:0000259" key="3">
    <source>
        <dbReference type="Pfam" id="PF01887"/>
    </source>
</evidence>
<dbReference type="InterPro" id="IPR002747">
    <property type="entry name" value="SAM_OH_AdoTrfase"/>
</dbReference>
<evidence type="ECO:0000256" key="1">
    <source>
        <dbReference type="ARBA" id="ARBA00022691"/>
    </source>
</evidence>
<dbReference type="EMBL" id="BAAFGK010000001">
    <property type="protein sequence ID" value="GAB0055973.1"/>
    <property type="molecule type" value="Genomic_DNA"/>
</dbReference>
<dbReference type="Pfam" id="PF20257">
    <property type="entry name" value="SAM_HAT_C"/>
    <property type="match status" value="1"/>
</dbReference>
<dbReference type="Proteomes" id="UP001628193">
    <property type="component" value="Unassembled WGS sequence"/>
</dbReference>
<dbReference type="EC" id="2.5.1.94" evidence="5"/>
<dbReference type="SUPFAM" id="SSF102522">
    <property type="entry name" value="Bacterial fluorinating enzyme, N-terminal domain"/>
    <property type="match status" value="1"/>
</dbReference>
<feature type="domain" description="S-adenosyl-l-methionine hydroxide adenosyltransferase N-terminal" evidence="3">
    <location>
        <begin position="13"/>
        <end position="156"/>
    </location>
</feature>
<evidence type="ECO:0000256" key="2">
    <source>
        <dbReference type="ARBA" id="ARBA00024035"/>
    </source>
</evidence>
<dbReference type="PIRSF" id="PIRSF006779">
    <property type="entry name" value="UCP006779"/>
    <property type="match status" value="1"/>
</dbReference>
<organism evidence="5 6">
    <name type="scientific">Candidatus Magnetaquiglobus chichijimensis</name>
    <dbReference type="NCBI Taxonomy" id="3141448"/>
    <lineage>
        <taxon>Bacteria</taxon>
        <taxon>Pseudomonadati</taxon>
        <taxon>Pseudomonadota</taxon>
        <taxon>Magnetococcia</taxon>
        <taxon>Magnetococcales</taxon>
        <taxon>Candidatus Magnetaquicoccaceae</taxon>
        <taxon>Candidatus Magnetaquiglobus</taxon>
    </lineage>
</organism>
<comment type="similarity">
    <text evidence="2">Belongs to the SAM hydrolase / SAM-dependent halogenase family.</text>
</comment>
<gene>
    <name evidence="5" type="primary">salL</name>
    <name evidence="5" type="ORF">SIID45300_00272</name>
</gene>
<evidence type="ECO:0000313" key="6">
    <source>
        <dbReference type="Proteomes" id="UP001628193"/>
    </source>
</evidence>
<dbReference type="Gene3D" id="3.40.50.10790">
    <property type="entry name" value="S-adenosyl-l-methionine hydroxide adenosyltransferase, N-terminal"/>
    <property type="match status" value="1"/>
</dbReference>
<keyword evidence="1" id="KW-0949">S-adenosyl-L-methionine</keyword>
<dbReference type="RefSeq" id="WP_420903684.1">
    <property type="nucleotide sequence ID" value="NZ_BAAFGK010000001.1"/>
</dbReference>
<dbReference type="Gene3D" id="2.40.30.90">
    <property type="entry name" value="Bacterial fluorinating enzyme like"/>
    <property type="match status" value="1"/>
</dbReference>
<dbReference type="SUPFAM" id="SSF101852">
    <property type="entry name" value="Bacterial fluorinating enzyme, C-terminal domain"/>
    <property type="match status" value="1"/>
</dbReference>